<reference evidence="1 2" key="1">
    <citation type="journal article" date="2013" name="Genome Announc.">
        <title>Draft Genome Sequence of a Hexachlorocyclohexane-Degrading Bacterium, Sphingobium baderi Strain LL03T.</title>
        <authorList>
            <person name="Kaur J."/>
            <person name="Verma H."/>
            <person name="Tripathi C."/>
            <person name="Khurana J.P."/>
            <person name="Lal R."/>
        </authorList>
    </citation>
    <scope>NUCLEOTIDE SEQUENCE [LARGE SCALE GENOMIC DNA]</scope>
    <source>
        <strain evidence="1 2">LL03</strain>
    </source>
</reference>
<comment type="caution">
    <text evidence="1">The sequence shown here is derived from an EMBL/GenBank/DDBJ whole genome shotgun (WGS) entry which is preliminary data.</text>
</comment>
<keyword evidence="2" id="KW-1185">Reference proteome</keyword>
<evidence type="ECO:0000313" key="2">
    <source>
        <dbReference type="Proteomes" id="UP000015524"/>
    </source>
</evidence>
<sequence>MCEARDAIRARKCAADDLTRACAAQGNPLAAAFIAALADPVPEALRKLAEQAERSLRRDH</sequence>
<evidence type="ECO:0000313" key="1">
    <source>
        <dbReference type="EMBL" id="EQB06236.1"/>
    </source>
</evidence>
<dbReference type="AlphaFoldDB" id="T0GQP1"/>
<protein>
    <submittedName>
        <fullName evidence="1">Uncharacterized protein</fullName>
    </submittedName>
</protein>
<accession>T0GQP1</accession>
<gene>
    <name evidence="1" type="ORF">L485_01030</name>
</gene>
<organism evidence="1 2">
    <name type="scientific">Sphingobium baderi LL03</name>
    <dbReference type="NCBI Taxonomy" id="1114964"/>
    <lineage>
        <taxon>Bacteria</taxon>
        <taxon>Pseudomonadati</taxon>
        <taxon>Pseudomonadota</taxon>
        <taxon>Alphaproteobacteria</taxon>
        <taxon>Sphingomonadales</taxon>
        <taxon>Sphingomonadaceae</taxon>
        <taxon>Sphingobium</taxon>
    </lineage>
</organism>
<dbReference type="RefSeq" id="WP_021243230.1">
    <property type="nucleotide sequence ID" value="NZ_ATIB01000017.1"/>
</dbReference>
<proteinExistence type="predicted"/>
<dbReference type="PATRIC" id="fig|1114964.3.peg.180"/>
<dbReference type="Proteomes" id="UP000015524">
    <property type="component" value="Unassembled WGS sequence"/>
</dbReference>
<dbReference type="EMBL" id="ATIB01000017">
    <property type="protein sequence ID" value="EQB06236.1"/>
    <property type="molecule type" value="Genomic_DNA"/>
</dbReference>
<name>T0GQP1_9SPHN</name>